<dbReference type="InterPro" id="IPR014710">
    <property type="entry name" value="RmlC-like_jellyroll"/>
</dbReference>
<feature type="domain" description="Cyclic nucleotide-binding" evidence="4">
    <location>
        <begin position="12"/>
        <end position="114"/>
    </location>
</feature>
<dbReference type="GO" id="GO:0003700">
    <property type="term" value="F:DNA-binding transcription factor activity"/>
    <property type="evidence" value="ECO:0007669"/>
    <property type="project" value="TreeGrafter"/>
</dbReference>
<reference evidence="6 7" key="1">
    <citation type="submission" date="2013-08" db="EMBL/GenBank/DDBJ databases">
        <authorList>
            <person name="Weinstock G."/>
            <person name="Sodergren E."/>
            <person name="Wylie T."/>
            <person name="Fulton L."/>
            <person name="Fulton R."/>
            <person name="Fronick C."/>
            <person name="O'Laughlin M."/>
            <person name="Godfrey J."/>
            <person name="Miner T."/>
            <person name="Herter B."/>
            <person name="Appelbaum E."/>
            <person name="Cordes M."/>
            <person name="Lek S."/>
            <person name="Wollam A."/>
            <person name="Pepin K.H."/>
            <person name="Palsikar V.B."/>
            <person name="Mitreva M."/>
            <person name="Wilson R.K."/>
        </authorList>
    </citation>
    <scope>NUCLEOTIDE SEQUENCE [LARGE SCALE GENOMIC DNA]</scope>
    <source>
        <strain evidence="6 7">ATCC BAA-474</strain>
    </source>
</reference>
<evidence type="ECO:0000313" key="7">
    <source>
        <dbReference type="Proteomes" id="UP000017081"/>
    </source>
</evidence>
<dbReference type="CDD" id="cd00038">
    <property type="entry name" value="CAP_ED"/>
    <property type="match status" value="1"/>
</dbReference>
<dbReference type="GO" id="GO:0003677">
    <property type="term" value="F:DNA binding"/>
    <property type="evidence" value="ECO:0007669"/>
    <property type="project" value="UniProtKB-KW"/>
</dbReference>
<keyword evidence="7" id="KW-1185">Reference proteome</keyword>
<evidence type="ECO:0008006" key="8">
    <source>
        <dbReference type="Google" id="ProtNLM"/>
    </source>
</evidence>
<dbReference type="EMBL" id="AXZF01000037">
    <property type="protein sequence ID" value="ERT69127.1"/>
    <property type="molecule type" value="Genomic_DNA"/>
</dbReference>
<keyword evidence="2" id="KW-0238">DNA-binding</keyword>
<dbReference type="RefSeq" id="WP_023050521.1">
    <property type="nucleotide sequence ID" value="NZ_CP173065.2"/>
</dbReference>
<dbReference type="InterPro" id="IPR018490">
    <property type="entry name" value="cNMP-bd_dom_sf"/>
</dbReference>
<dbReference type="InterPro" id="IPR036390">
    <property type="entry name" value="WH_DNA-bd_sf"/>
</dbReference>
<feature type="domain" description="HTH crp-type" evidence="5">
    <location>
        <begin position="150"/>
        <end position="215"/>
    </location>
</feature>
<gene>
    <name evidence="6" type="ORF">HMPREF0202_00980</name>
</gene>
<dbReference type="Pfam" id="PF00027">
    <property type="entry name" value="cNMP_binding"/>
    <property type="match status" value="1"/>
</dbReference>
<dbReference type="SMART" id="SM00419">
    <property type="entry name" value="HTH_CRP"/>
    <property type="match status" value="1"/>
</dbReference>
<dbReference type="AlphaFoldDB" id="U7VBM9"/>
<dbReference type="eggNOG" id="COG0664">
    <property type="taxonomic scope" value="Bacteria"/>
</dbReference>
<organism evidence="6 7">
    <name type="scientific">Cetobacterium somerae ATCC BAA-474</name>
    <dbReference type="NCBI Taxonomy" id="1319815"/>
    <lineage>
        <taxon>Bacteria</taxon>
        <taxon>Fusobacteriati</taxon>
        <taxon>Fusobacteriota</taxon>
        <taxon>Fusobacteriia</taxon>
        <taxon>Fusobacteriales</taxon>
        <taxon>Fusobacteriaceae</taxon>
        <taxon>Cetobacterium</taxon>
    </lineage>
</organism>
<proteinExistence type="predicted"/>
<sequence>MVDLKKLVKFKLFKEIDERELDKLFQKIKCEIKQFKKNDIIFFRDEKVDGLFIVIKGLLSAEMLKDNGDVQKIENLSNGDIIGSAFIFGKDNNLPVDLIVLEEGELLHIDKKNLLKGFNINEKFLINFLNEISDKTQFLSNKVWKNFNNKTIKEKMLDYILENTQSNKVIFKHSIKELAELFGVSRPSLSRVISEFVEDEILKRDGKNKFILNKEKI</sequence>
<evidence type="ECO:0000259" key="4">
    <source>
        <dbReference type="PROSITE" id="PS50042"/>
    </source>
</evidence>
<dbReference type="Gene3D" id="2.60.120.10">
    <property type="entry name" value="Jelly Rolls"/>
    <property type="match status" value="1"/>
</dbReference>
<dbReference type="GO" id="GO:0005829">
    <property type="term" value="C:cytosol"/>
    <property type="evidence" value="ECO:0007669"/>
    <property type="project" value="TreeGrafter"/>
</dbReference>
<dbReference type="InterPro" id="IPR012318">
    <property type="entry name" value="HTH_CRP"/>
</dbReference>
<dbReference type="HOGENOM" id="CLU_075053_4_1_0"/>
<evidence type="ECO:0000256" key="2">
    <source>
        <dbReference type="ARBA" id="ARBA00023125"/>
    </source>
</evidence>
<dbReference type="PROSITE" id="PS51063">
    <property type="entry name" value="HTH_CRP_2"/>
    <property type="match status" value="1"/>
</dbReference>
<dbReference type="STRING" id="1319815.HMPREF0202_00980"/>
<dbReference type="Proteomes" id="UP000017081">
    <property type="component" value="Unassembled WGS sequence"/>
</dbReference>
<accession>U7VBM9</accession>
<evidence type="ECO:0000256" key="3">
    <source>
        <dbReference type="ARBA" id="ARBA00023163"/>
    </source>
</evidence>
<evidence type="ECO:0000256" key="1">
    <source>
        <dbReference type="ARBA" id="ARBA00023015"/>
    </source>
</evidence>
<dbReference type="SMART" id="SM00100">
    <property type="entry name" value="cNMP"/>
    <property type="match status" value="1"/>
</dbReference>
<comment type="caution">
    <text evidence="6">The sequence shown here is derived from an EMBL/GenBank/DDBJ whole genome shotgun (WGS) entry which is preliminary data.</text>
</comment>
<dbReference type="PANTHER" id="PTHR24567">
    <property type="entry name" value="CRP FAMILY TRANSCRIPTIONAL REGULATORY PROTEIN"/>
    <property type="match status" value="1"/>
</dbReference>
<dbReference type="SUPFAM" id="SSF46785">
    <property type="entry name" value="Winged helix' DNA-binding domain"/>
    <property type="match status" value="1"/>
</dbReference>
<dbReference type="PANTHER" id="PTHR24567:SF58">
    <property type="entry name" value="CYCLIC AMP-BINDING REGULATORY PROTEIN"/>
    <property type="match status" value="1"/>
</dbReference>
<evidence type="ECO:0000259" key="5">
    <source>
        <dbReference type="PROSITE" id="PS51063"/>
    </source>
</evidence>
<keyword evidence="1" id="KW-0805">Transcription regulation</keyword>
<dbReference type="InterPro" id="IPR050397">
    <property type="entry name" value="Env_Response_Regulators"/>
</dbReference>
<dbReference type="InterPro" id="IPR000595">
    <property type="entry name" value="cNMP-bd_dom"/>
</dbReference>
<protein>
    <recommendedName>
        <fullName evidence="8">Cyclic nucleotide-binding domain protein</fullName>
    </recommendedName>
</protein>
<dbReference type="SUPFAM" id="SSF51206">
    <property type="entry name" value="cAMP-binding domain-like"/>
    <property type="match status" value="1"/>
</dbReference>
<keyword evidence="3" id="KW-0804">Transcription</keyword>
<dbReference type="PROSITE" id="PS50042">
    <property type="entry name" value="CNMP_BINDING_3"/>
    <property type="match status" value="1"/>
</dbReference>
<dbReference type="Pfam" id="PF13545">
    <property type="entry name" value="HTH_Crp_2"/>
    <property type="match status" value="1"/>
</dbReference>
<evidence type="ECO:0000313" key="6">
    <source>
        <dbReference type="EMBL" id="ERT69127.1"/>
    </source>
</evidence>
<name>U7VBM9_9FUSO</name>